<evidence type="ECO:0000259" key="2">
    <source>
        <dbReference type="Pfam" id="PF13511"/>
    </source>
</evidence>
<dbReference type="SUPFAM" id="SSF51261">
    <property type="entry name" value="Duplicated hybrid motif"/>
    <property type="match status" value="1"/>
</dbReference>
<sequence length="293" mass="32720">MLVYSPLTLAQIYKYQDKQGKWHFSDKKPTKHHTAVQQIDLTPKNKAKKTKPYLTVKTANGQLNYTANNPLLIPAQGFLYDTETKNKVSSVVVPPLSTETLFSQQNSRIKRDVYFRYVIGDPNARPDTADIYPPFTDYKPLRISQSFNGQFSHHSAGSRYAVDIGMLVGTKITAVREGVVIKTRDDYALAGVSSPYFLDKANLVKILHQDGTYATYGHLLLGGVNVKVGDKVKAGQVIGLSGNTGYSTGPHLHFVIRYNNRGKTQSVPFKFLQPNNKSVTPKKGDWLLPYSPR</sequence>
<dbReference type="AlphaFoldDB" id="A0A9E8HLJ9"/>
<proteinExistence type="predicted"/>
<dbReference type="PANTHER" id="PTHR21666">
    <property type="entry name" value="PEPTIDASE-RELATED"/>
    <property type="match status" value="1"/>
</dbReference>
<dbReference type="Pfam" id="PF01551">
    <property type="entry name" value="Peptidase_M23"/>
    <property type="match status" value="1"/>
</dbReference>
<dbReference type="KEGG" id="asem:NNL22_08370"/>
<dbReference type="Pfam" id="PF13511">
    <property type="entry name" value="DUF4124"/>
    <property type="match status" value="1"/>
</dbReference>
<name>A0A9E8HLJ9_9ALTE</name>
<dbReference type="Gene3D" id="2.70.70.10">
    <property type="entry name" value="Glucose Permease (Domain IIA)"/>
    <property type="match status" value="1"/>
</dbReference>
<dbReference type="Proteomes" id="UP001164472">
    <property type="component" value="Chromosome"/>
</dbReference>
<keyword evidence="4" id="KW-1185">Reference proteome</keyword>
<reference evidence="3" key="1">
    <citation type="submission" date="2022-07" db="EMBL/GenBank/DDBJ databases">
        <title>Alkalimarinus sp. nov., isolated from gut of a Alitta virens.</title>
        <authorList>
            <person name="Yang A.I."/>
            <person name="Shin N.-R."/>
        </authorList>
    </citation>
    <scope>NUCLEOTIDE SEQUENCE</scope>
    <source>
        <strain evidence="3">FA028</strain>
    </source>
</reference>
<gene>
    <name evidence="3" type="ORF">NNL22_08370</name>
</gene>
<evidence type="ECO:0000313" key="4">
    <source>
        <dbReference type="Proteomes" id="UP001164472"/>
    </source>
</evidence>
<dbReference type="EMBL" id="CP101527">
    <property type="protein sequence ID" value="UZW76815.1"/>
    <property type="molecule type" value="Genomic_DNA"/>
</dbReference>
<dbReference type="CDD" id="cd12797">
    <property type="entry name" value="M23_peptidase"/>
    <property type="match status" value="1"/>
</dbReference>
<dbReference type="GO" id="GO:0004222">
    <property type="term" value="F:metalloendopeptidase activity"/>
    <property type="evidence" value="ECO:0007669"/>
    <property type="project" value="TreeGrafter"/>
</dbReference>
<protein>
    <submittedName>
        <fullName evidence="3">M23 family metallopeptidase</fullName>
    </submittedName>
</protein>
<dbReference type="InterPro" id="IPR025392">
    <property type="entry name" value="DUF4124"/>
</dbReference>
<dbReference type="InterPro" id="IPR011055">
    <property type="entry name" value="Dup_hybrid_motif"/>
</dbReference>
<organism evidence="3 4">
    <name type="scientific">Alkalimarinus sediminis</name>
    <dbReference type="NCBI Taxonomy" id="1632866"/>
    <lineage>
        <taxon>Bacteria</taxon>
        <taxon>Pseudomonadati</taxon>
        <taxon>Pseudomonadota</taxon>
        <taxon>Gammaproteobacteria</taxon>
        <taxon>Alteromonadales</taxon>
        <taxon>Alteromonadaceae</taxon>
        <taxon>Alkalimarinus</taxon>
    </lineage>
</organism>
<feature type="domain" description="DUF4124" evidence="2">
    <location>
        <begin position="2"/>
        <end position="48"/>
    </location>
</feature>
<evidence type="ECO:0000259" key="1">
    <source>
        <dbReference type="Pfam" id="PF01551"/>
    </source>
</evidence>
<dbReference type="PANTHER" id="PTHR21666:SF294">
    <property type="entry name" value="PEPTIDASE M23"/>
    <property type="match status" value="1"/>
</dbReference>
<evidence type="ECO:0000313" key="3">
    <source>
        <dbReference type="EMBL" id="UZW76815.1"/>
    </source>
</evidence>
<accession>A0A9E8HLJ9</accession>
<feature type="domain" description="M23ase beta-sheet core" evidence="1">
    <location>
        <begin position="160"/>
        <end position="261"/>
    </location>
</feature>
<dbReference type="InterPro" id="IPR016047">
    <property type="entry name" value="M23ase_b-sheet_dom"/>
</dbReference>
<dbReference type="InterPro" id="IPR050570">
    <property type="entry name" value="Cell_wall_metabolism_enzyme"/>
</dbReference>